<dbReference type="EMBL" id="CP036278">
    <property type="protein sequence ID" value="QDU57272.1"/>
    <property type="molecule type" value="Genomic_DNA"/>
</dbReference>
<dbReference type="RefSeq" id="WP_145248336.1">
    <property type="nucleotide sequence ID" value="NZ_CP036278.1"/>
</dbReference>
<dbReference type="SUPFAM" id="SSF50998">
    <property type="entry name" value="Quinoprotein alcohol dehydrogenase-like"/>
    <property type="match status" value="1"/>
</dbReference>
<feature type="chain" id="PRO_5022101023" evidence="1">
    <location>
        <begin position="22"/>
        <end position="434"/>
    </location>
</feature>
<proteinExistence type="predicted"/>
<dbReference type="InterPro" id="IPR002372">
    <property type="entry name" value="PQQ_rpt_dom"/>
</dbReference>
<evidence type="ECO:0000313" key="4">
    <source>
        <dbReference type="Proteomes" id="UP000315750"/>
    </source>
</evidence>
<dbReference type="Gene3D" id="2.130.10.10">
    <property type="entry name" value="YVTN repeat-like/Quinoprotein amine dehydrogenase"/>
    <property type="match status" value="2"/>
</dbReference>
<dbReference type="PANTHER" id="PTHR34512:SF30">
    <property type="entry name" value="OUTER MEMBRANE PROTEIN ASSEMBLY FACTOR BAMB"/>
    <property type="match status" value="1"/>
</dbReference>
<dbReference type="InterPro" id="IPR015943">
    <property type="entry name" value="WD40/YVTN_repeat-like_dom_sf"/>
</dbReference>
<dbReference type="OrthoDB" id="244732at2"/>
<evidence type="ECO:0000313" key="3">
    <source>
        <dbReference type="EMBL" id="QDU57272.1"/>
    </source>
</evidence>
<keyword evidence="1" id="KW-0732">Signal</keyword>
<dbReference type="PANTHER" id="PTHR34512">
    <property type="entry name" value="CELL SURFACE PROTEIN"/>
    <property type="match status" value="1"/>
</dbReference>
<feature type="signal peptide" evidence="1">
    <location>
        <begin position="1"/>
        <end position="21"/>
    </location>
</feature>
<gene>
    <name evidence="3" type="ORF">Pan181_34870</name>
</gene>
<keyword evidence="4" id="KW-1185">Reference proteome</keyword>
<reference evidence="3 4" key="1">
    <citation type="submission" date="2019-02" db="EMBL/GenBank/DDBJ databases">
        <title>Deep-cultivation of Planctomycetes and their phenomic and genomic characterization uncovers novel biology.</title>
        <authorList>
            <person name="Wiegand S."/>
            <person name="Jogler M."/>
            <person name="Boedeker C."/>
            <person name="Pinto D."/>
            <person name="Vollmers J."/>
            <person name="Rivas-Marin E."/>
            <person name="Kohn T."/>
            <person name="Peeters S.H."/>
            <person name="Heuer A."/>
            <person name="Rast P."/>
            <person name="Oberbeckmann S."/>
            <person name="Bunk B."/>
            <person name="Jeske O."/>
            <person name="Meyerdierks A."/>
            <person name="Storesund J.E."/>
            <person name="Kallscheuer N."/>
            <person name="Luecker S."/>
            <person name="Lage O.M."/>
            <person name="Pohl T."/>
            <person name="Merkel B.J."/>
            <person name="Hornburger P."/>
            <person name="Mueller R.-W."/>
            <person name="Bruemmer F."/>
            <person name="Labrenz M."/>
            <person name="Spormann A.M."/>
            <person name="Op den Camp H."/>
            <person name="Overmann J."/>
            <person name="Amann R."/>
            <person name="Jetten M.S.M."/>
            <person name="Mascher T."/>
            <person name="Medema M.H."/>
            <person name="Devos D.P."/>
            <person name="Kaster A.-K."/>
            <person name="Ovreas L."/>
            <person name="Rohde M."/>
            <person name="Galperin M.Y."/>
            <person name="Jogler C."/>
        </authorList>
    </citation>
    <scope>NUCLEOTIDE SEQUENCE [LARGE SCALE GENOMIC DNA]</scope>
    <source>
        <strain evidence="3 4">Pan181</strain>
    </source>
</reference>
<evidence type="ECO:0000259" key="2">
    <source>
        <dbReference type="Pfam" id="PF13360"/>
    </source>
</evidence>
<dbReference type="AlphaFoldDB" id="A0A518ARD0"/>
<organism evidence="3 4">
    <name type="scientific">Aeoliella mucimassa</name>
    <dbReference type="NCBI Taxonomy" id="2527972"/>
    <lineage>
        <taxon>Bacteria</taxon>
        <taxon>Pseudomonadati</taxon>
        <taxon>Planctomycetota</taxon>
        <taxon>Planctomycetia</taxon>
        <taxon>Pirellulales</taxon>
        <taxon>Lacipirellulaceae</taxon>
        <taxon>Aeoliella</taxon>
    </lineage>
</organism>
<accession>A0A518ARD0</accession>
<dbReference type="Proteomes" id="UP000315750">
    <property type="component" value="Chromosome"/>
</dbReference>
<dbReference type="Pfam" id="PF13360">
    <property type="entry name" value="PQQ_2"/>
    <property type="match status" value="1"/>
</dbReference>
<feature type="domain" description="Pyrrolo-quinoline quinone repeat" evidence="2">
    <location>
        <begin position="111"/>
        <end position="362"/>
    </location>
</feature>
<protein>
    <submittedName>
        <fullName evidence="3">Outer membrane biogenesis protein BamB</fullName>
    </submittedName>
</protein>
<evidence type="ECO:0000256" key="1">
    <source>
        <dbReference type="SAM" id="SignalP"/>
    </source>
</evidence>
<dbReference type="KEGG" id="amuc:Pan181_34870"/>
<sequence precursor="true">MLLRAALVTGLLLAGVSRLGAEEPTWPQFRGPDGQGNVVGTAPLEWSEQQGVRWKTPLPGRGWSSPVVEGNQIWMTTAIEKQGDRSKIERVGGTPAGQLDQASALSLRAICVDRRSGELVHDVELVHVENPNPIHALNSYASPTPVVEQGKLYCHFGRYGTVCLDTQTLDIVWRRVFEIEHYVGPGSSPVMCDDLLVLTCDGADKQFIVAVDKQTGKTAWQQDRPPLRSTNPDTCKSYCTPLVVENDGTKQIVIPGAQWIIAYAPEDGHEIWRHDHGSGFSIVPRPVVDDDHVYCCTGFGSTKLLAIPYKSEGDVSDADWVHSKQVPTQPSPLLHEGRLYLVSDNGIGQCIDTATQKVLWKQRMPGNYSASILRVDNRLYYFSREGVTTVIDANSPKGDELATNQLDGSHMATPAVVDGEFIVRTATHLYAIGQ</sequence>
<name>A0A518ARD0_9BACT</name>
<dbReference type="InterPro" id="IPR011047">
    <property type="entry name" value="Quinoprotein_ADH-like_sf"/>
</dbReference>